<sequence length="183" mass="21750">MTEHQSYHEIYNLYKKLVYTVAFNCCHDAATAESVTQDVFSALYIHYDKVDKEKVRAWLIVTAKNQALNYKKKQDRELLLIDDEKHESKELPATSFPSAEEEMLRREREKQAHDLHEKICMGLMETNPRWYQAVDLVYHLGMPQAEVAAELNMNLQSLHSMLHRVREWIRKEYGVEYQEMNQE</sequence>
<evidence type="ECO:0000256" key="4">
    <source>
        <dbReference type="ARBA" id="ARBA00023125"/>
    </source>
</evidence>
<dbReference type="PANTHER" id="PTHR43133">
    <property type="entry name" value="RNA POLYMERASE ECF-TYPE SIGMA FACTO"/>
    <property type="match status" value="1"/>
</dbReference>
<dbReference type="SUPFAM" id="SSF88659">
    <property type="entry name" value="Sigma3 and sigma4 domains of RNA polymerase sigma factors"/>
    <property type="match status" value="1"/>
</dbReference>
<keyword evidence="5" id="KW-0804">Transcription</keyword>
<comment type="caution">
    <text evidence="7">The sequence shown here is derived from an EMBL/GenBank/DDBJ whole genome shotgun (WGS) entry which is preliminary data.</text>
</comment>
<dbReference type="InterPro" id="IPR014284">
    <property type="entry name" value="RNA_pol_sigma-70_dom"/>
</dbReference>
<dbReference type="Gene3D" id="1.10.10.10">
    <property type="entry name" value="Winged helix-like DNA-binding domain superfamily/Winged helix DNA-binding domain"/>
    <property type="match status" value="1"/>
</dbReference>
<keyword evidence="4" id="KW-0238">DNA-binding</keyword>
<reference evidence="8" key="1">
    <citation type="submission" date="2018-09" db="EMBL/GenBank/DDBJ databases">
        <title>Draft Genome Sequence of Mediterraneibacter sp. KCTC 15684.</title>
        <authorList>
            <person name="Kim J.S."/>
            <person name="Han K.I."/>
            <person name="Suh M.K."/>
            <person name="Lee K.C."/>
            <person name="Eom M.K."/>
            <person name="Lee J.H."/>
            <person name="Park S.H."/>
            <person name="Kang S.W."/>
            <person name="Park J.E."/>
            <person name="Oh B.S."/>
            <person name="Yu S.Y."/>
            <person name="Choi S.H."/>
            <person name="Lee D.H."/>
            <person name="Yoon H."/>
            <person name="Kim B."/>
            <person name="Yang S.J."/>
            <person name="Lee J.S."/>
        </authorList>
    </citation>
    <scope>NUCLEOTIDE SEQUENCE [LARGE SCALE GENOMIC DNA]</scope>
    <source>
        <strain evidence="8">KCTC 15684</strain>
    </source>
</reference>
<dbReference type="RefSeq" id="WP_170141698.1">
    <property type="nucleotide sequence ID" value="NZ_BHGK01000001.1"/>
</dbReference>
<dbReference type="NCBIfam" id="TIGR02937">
    <property type="entry name" value="sigma70-ECF"/>
    <property type="match status" value="1"/>
</dbReference>
<dbReference type="Pfam" id="PF04542">
    <property type="entry name" value="Sigma70_r2"/>
    <property type="match status" value="1"/>
</dbReference>
<dbReference type="PANTHER" id="PTHR43133:SF8">
    <property type="entry name" value="RNA POLYMERASE SIGMA FACTOR HI_1459-RELATED"/>
    <property type="match status" value="1"/>
</dbReference>
<name>A0A391P002_9FIRM</name>
<dbReference type="GO" id="GO:0006352">
    <property type="term" value="P:DNA-templated transcription initiation"/>
    <property type="evidence" value="ECO:0007669"/>
    <property type="project" value="InterPro"/>
</dbReference>
<dbReference type="InterPro" id="IPR036388">
    <property type="entry name" value="WH-like_DNA-bd_sf"/>
</dbReference>
<evidence type="ECO:0000259" key="6">
    <source>
        <dbReference type="Pfam" id="PF04542"/>
    </source>
</evidence>
<dbReference type="EMBL" id="BHGK01000001">
    <property type="protein sequence ID" value="GCA66871.1"/>
    <property type="molecule type" value="Genomic_DNA"/>
</dbReference>
<comment type="similarity">
    <text evidence="1">Belongs to the sigma-70 factor family. ECF subfamily.</text>
</comment>
<keyword evidence="2" id="KW-0805">Transcription regulation</keyword>
<keyword evidence="3" id="KW-0731">Sigma factor</keyword>
<dbReference type="InterPro" id="IPR013324">
    <property type="entry name" value="RNA_pol_sigma_r3/r4-like"/>
</dbReference>
<proteinExistence type="inferred from homology"/>
<dbReference type="InterPro" id="IPR013325">
    <property type="entry name" value="RNA_pol_sigma_r2"/>
</dbReference>
<feature type="domain" description="RNA polymerase sigma-70 region 2" evidence="6">
    <location>
        <begin position="11"/>
        <end position="76"/>
    </location>
</feature>
<evidence type="ECO:0000313" key="8">
    <source>
        <dbReference type="Proteomes" id="UP000265643"/>
    </source>
</evidence>
<gene>
    <name evidence="7" type="ORF">KGMB01110_13070</name>
</gene>
<dbReference type="GO" id="GO:0003677">
    <property type="term" value="F:DNA binding"/>
    <property type="evidence" value="ECO:0007669"/>
    <property type="project" value="UniProtKB-KW"/>
</dbReference>
<dbReference type="AlphaFoldDB" id="A0A391P002"/>
<evidence type="ECO:0000313" key="7">
    <source>
        <dbReference type="EMBL" id="GCA66871.1"/>
    </source>
</evidence>
<dbReference type="Proteomes" id="UP000265643">
    <property type="component" value="Unassembled WGS sequence"/>
</dbReference>
<evidence type="ECO:0000256" key="5">
    <source>
        <dbReference type="ARBA" id="ARBA00023163"/>
    </source>
</evidence>
<keyword evidence="8" id="KW-1185">Reference proteome</keyword>
<dbReference type="Gene3D" id="1.10.1740.10">
    <property type="match status" value="1"/>
</dbReference>
<accession>A0A391P002</accession>
<protein>
    <recommendedName>
        <fullName evidence="6">RNA polymerase sigma-70 region 2 domain-containing protein</fullName>
    </recommendedName>
</protein>
<evidence type="ECO:0000256" key="2">
    <source>
        <dbReference type="ARBA" id="ARBA00023015"/>
    </source>
</evidence>
<dbReference type="SUPFAM" id="SSF88946">
    <property type="entry name" value="Sigma2 domain of RNA polymerase sigma factors"/>
    <property type="match status" value="1"/>
</dbReference>
<organism evidence="7 8">
    <name type="scientific">Mediterraneibacter butyricigenes</name>
    <dbReference type="NCBI Taxonomy" id="2316025"/>
    <lineage>
        <taxon>Bacteria</taxon>
        <taxon>Bacillati</taxon>
        <taxon>Bacillota</taxon>
        <taxon>Clostridia</taxon>
        <taxon>Lachnospirales</taxon>
        <taxon>Lachnospiraceae</taxon>
        <taxon>Mediterraneibacter</taxon>
    </lineage>
</organism>
<dbReference type="GO" id="GO:0016987">
    <property type="term" value="F:sigma factor activity"/>
    <property type="evidence" value="ECO:0007669"/>
    <property type="project" value="UniProtKB-KW"/>
</dbReference>
<dbReference type="InterPro" id="IPR039425">
    <property type="entry name" value="RNA_pol_sigma-70-like"/>
</dbReference>
<evidence type="ECO:0000256" key="1">
    <source>
        <dbReference type="ARBA" id="ARBA00010641"/>
    </source>
</evidence>
<dbReference type="InterPro" id="IPR007627">
    <property type="entry name" value="RNA_pol_sigma70_r2"/>
</dbReference>
<evidence type="ECO:0000256" key="3">
    <source>
        <dbReference type="ARBA" id="ARBA00023082"/>
    </source>
</evidence>